<proteinExistence type="predicted"/>
<evidence type="ECO:0000313" key="1">
    <source>
        <dbReference type="EMBL" id="AAS96787.1"/>
    </source>
</evidence>
<keyword evidence="2" id="KW-1185">Reference proteome</keyword>
<protein>
    <submittedName>
        <fullName evidence="1">Uncharacterized protein</fullName>
    </submittedName>
</protein>
<dbReference type="AlphaFoldDB" id="Q729N6"/>
<dbReference type="KEGG" id="dvu:DVU_2314"/>
<accession>Q729N6</accession>
<dbReference type="PaxDb" id="882-DVU_2314"/>
<gene>
    <name evidence="1" type="ordered locus">DVU_2314</name>
</gene>
<dbReference type="Proteomes" id="UP000002194">
    <property type="component" value="Chromosome"/>
</dbReference>
<organism evidence="1 2">
    <name type="scientific">Nitratidesulfovibrio vulgaris (strain ATCC 29579 / DSM 644 / CCUG 34227 / NCIMB 8303 / VKM B-1760 / Hildenborough)</name>
    <name type="common">Desulfovibrio vulgaris</name>
    <dbReference type="NCBI Taxonomy" id="882"/>
    <lineage>
        <taxon>Bacteria</taxon>
        <taxon>Pseudomonadati</taxon>
        <taxon>Thermodesulfobacteriota</taxon>
        <taxon>Desulfovibrionia</taxon>
        <taxon>Desulfovibrionales</taxon>
        <taxon>Desulfovibrionaceae</taxon>
        <taxon>Nitratidesulfovibrio</taxon>
    </lineage>
</organism>
<name>Q729N6_NITV2</name>
<sequence length="46" mass="4543">MASEAVADTIKAVRQSISTGFQGISAGCGAGRGLMSLHQTCPSCGS</sequence>
<dbReference type="EMBL" id="AE017285">
    <property type="protein sequence ID" value="AAS96787.1"/>
    <property type="molecule type" value="Genomic_DNA"/>
</dbReference>
<evidence type="ECO:0000313" key="2">
    <source>
        <dbReference type="Proteomes" id="UP000002194"/>
    </source>
</evidence>
<dbReference type="HOGENOM" id="CLU_3182941_0_0_7"/>
<dbReference type="EnsemblBacteria" id="AAS96787">
    <property type="protein sequence ID" value="AAS96787"/>
    <property type="gene ID" value="DVU_2314"/>
</dbReference>
<reference evidence="1 2" key="1">
    <citation type="journal article" date="2004" name="Nat. Biotechnol.">
        <title>The genome sequence of the anaerobic, sulfate-reducing bacterium Desulfovibrio vulgaris Hildenborough.</title>
        <authorList>
            <person name="Heidelberg J.F."/>
            <person name="Seshadri R."/>
            <person name="Haveman S.A."/>
            <person name="Hemme C.L."/>
            <person name="Paulsen I.T."/>
            <person name="Kolonay J.F."/>
            <person name="Eisen J.A."/>
            <person name="Ward N."/>
            <person name="Methe B."/>
            <person name="Brinkac L.M."/>
            <person name="Daugherty S.C."/>
            <person name="Deboy R.T."/>
            <person name="Dodson R.J."/>
            <person name="Durkin A.S."/>
            <person name="Madupu R."/>
            <person name="Nelson W.C."/>
            <person name="Sullivan S.A."/>
            <person name="Fouts D."/>
            <person name="Haft D.H."/>
            <person name="Selengut J."/>
            <person name="Peterson J.D."/>
            <person name="Davidsen T.M."/>
            <person name="Zafar N."/>
            <person name="Zhou L."/>
            <person name="Radune D."/>
            <person name="Dimitrov G."/>
            <person name="Hance M."/>
            <person name="Tran K."/>
            <person name="Khouri H."/>
            <person name="Gill J."/>
            <person name="Utterback T.R."/>
            <person name="Feldblyum T.V."/>
            <person name="Wall J.D."/>
            <person name="Voordouw G."/>
            <person name="Fraser C.M."/>
        </authorList>
    </citation>
    <scope>NUCLEOTIDE SEQUENCE [LARGE SCALE GENOMIC DNA]</scope>
    <source>
        <strain evidence="2">ATCC 29579 / DSM 644 / NCIMB 8303 / VKM B-1760 / Hildenborough</strain>
    </source>
</reference>